<dbReference type="Pfam" id="PF01522">
    <property type="entry name" value="Polysacc_deac_1"/>
    <property type="match status" value="1"/>
</dbReference>
<dbReference type="PROSITE" id="PS51677">
    <property type="entry name" value="NODB"/>
    <property type="match status" value="1"/>
</dbReference>
<dbReference type="InterPro" id="IPR011330">
    <property type="entry name" value="Glyco_hydro/deAcase_b/a-brl"/>
</dbReference>
<feature type="compositionally biased region" description="Polar residues" evidence="5">
    <location>
        <begin position="32"/>
        <end position="41"/>
    </location>
</feature>
<feature type="compositionally biased region" description="Basic and acidic residues" evidence="5">
    <location>
        <begin position="42"/>
        <end position="52"/>
    </location>
</feature>
<keyword evidence="2" id="KW-0732">Signal</keyword>
<dbReference type="GO" id="GO:0005975">
    <property type="term" value="P:carbohydrate metabolic process"/>
    <property type="evidence" value="ECO:0007669"/>
    <property type="project" value="InterPro"/>
</dbReference>
<feature type="domain" description="NodB homology" evidence="6">
    <location>
        <begin position="79"/>
        <end position="270"/>
    </location>
</feature>
<reference evidence="7 8" key="1">
    <citation type="submission" date="2018-11" db="EMBL/GenBank/DDBJ databases">
        <title>Draft genome of Simplicispira Flexivirga sp. BO-16.</title>
        <authorList>
            <person name="Im W.T."/>
        </authorList>
    </citation>
    <scope>NUCLEOTIDE SEQUENCE [LARGE SCALE GENOMIC DNA]</scope>
    <source>
        <strain evidence="7 8">BO-16</strain>
    </source>
</reference>
<name>A0A3M9LYM8_9MICO</name>
<evidence type="ECO:0000256" key="4">
    <source>
        <dbReference type="ARBA" id="ARBA00023277"/>
    </source>
</evidence>
<dbReference type="GO" id="GO:0016810">
    <property type="term" value="F:hydrolase activity, acting on carbon-nitrogen (but not peptide) bonds"/>
    <property type="evidence" value="ECO:0007669"/>
    <property type="project" value="InterPro"/>
</dbReference>
<keyword evidence="1" id="KW-0479">Metal-binding</keyword>
<feature type="region of interest" description="Disordered" evidence="5">
    <location>
        <begin position="24"/>
        <end position="59"/>
    </location>
</feature>
<evidence type="ECO:0000259" key="6">
    <source>
        <dbReference type="PROSITE" id="PS51677"/>
    </source>
</evidence>
<dbReference type="GO" id="GO:0046872">
    <property type="term" value="F:metal ion binding"/>
    <property type="evidence" value="ECO:0007669"/>
    <property type="project" value="UniProtKB-KW"/>
</dbReference>
<dbReference type="SUPFAM" id="SSF88713">
    <property type="entry name" value="Glycoside hydrolase/deacetylase"/>
    <property type="match status" value="1"/>
</dbReference>
<gene>
    <name evidence="7" type="ORF">EFY87_17705</name>
</gene>
<dbReference type="OrthoDB" id="9797391at2"/>
<dbReference type="Proteomes" id="UP000271678">
    <property type="component" value="Unassembled WGS sequence"/>
</dbReference>
<accession>A0A3M9LYM8</accession>
<keyword evidence="8" id="KW-1185">Reference proteome</keyword>
<sequence>MDRRGLLALLAGSVVAGLTACSSEGTKAAPKGSTSAKNGSGETKKTSTDGRKKMFGPPKGIVKAPLPRGTLYALPGKGDNIALTVDDGIDEAVVAGYARLARDTGMRLTFFCNGINPSWTMHKDLLRPLIDSGQCIIANHTWSHPSLVGLSSAGVVDQVQRNETFLRNTYGVTGRPFLRPPFGYFNDVLDNQLADLGYPAVTMWLGSLSDATVISPARIMFHARQWFLPQHLVIGHANHPAVMHDYGKLVDLIKERHLQPVHLGDVFQLT</sequence>
<evidence type="ECO:0000256" key="3">
    <source>
        <dbReference type="ARBA" id="ARBA00022801"/>
    </source>
</evidence>
<evidence type="ECO:0000256" key="5">
    <source>
        <dbReference type="SAM" id="MobiDB-lite"/>
    </source>
</evidence>
<evidence type="ECO:0000313" key="7">
    <source>
        <dbReference type="EMBL" id="RNI18391.1"/>
    </source>
</evidence>
<dbReference type="InterPro" id="IPR002509">
    <property type="entry name" value="NODB_dom"/>
</dbReference>
<evidence type="ECO:0000313" key="8">
    <source>
        <dbReference type="Proteomes" id="UP000271678"/>
    </source>
</evidence>
<keyword evidence="4" id="KW-0119">Carbohydrate metabolism</keyword>
<dbReference type="AlphaFoldDB" id="A0A3M9LYM8"/>
<dbReference type="PANTHER" id="PTHR46471:SF6">
    <property type="entry name" value="GLYCOSYL HYDROLASE"/>
    <property type="match status" value="1"/>
</dbReference>
<dbReference type="Gene3D" id="3.20.20.370">
    <property type="entry name" value="Glycoside hydrolase/deacetylase"/>
    <property type="match status" value="1"/>
</dbReference>
<dbReference type="PANTHER" id="PTHR46471">
    <property type="entry name" value="CHITIN DEACETYLASE"/>
    <property type="match status" value="1"/>
</dbReference>
<dbReference type="RefSeq" id="WP_123272814.1">
    <property type="nucleotide sequence ID" value="NZ_RJJQ01000022.1"/>
</dbReference>
<evidence type="ECO:0000256" key="1">
    <source>
        <dbReference type="ARBA" id="ARBA00022723"/>
    </source>
</evidence>
<dbReference type="PROSITE" id="PS51257">
    <property type="entry name" value="PROKAR_LIPOPROTEIN"/>
    <property type="match status" value="1"/>
</dbReference>
<dbReference type="CDD" id="cd10917">
    <property type="entry name" value="CE4_NodB_like_6s_7s"/>
    <property type="match status" value="1"/>
</dbReference>
<evidence type="ECO:0000256" key="2">
    <source>
        <dbReference type="ARBA" id="ARBA00022729"/>
    </source>
</evidence>
<dbReference type="EMBL" id="RJJQ01000022">
    <property type="protein sequence ID" value="RNI18391.1"/>
    <property type="molecule type" value="Genomic_DNA"/>
</dbReference>
<comment type="caution">
    <text evidence="7">The sequence shown here is derived from an EMBL/GenBank/DDBJ whole genome shotgun (WGS) entry which is preliminary data.</text>
</comment>
<proteinExistence type="predicted"/>
<protein>
    <submittedName>
        <fullName evidence="7">Polysaccharide deacetylase family protein</fullName>
    </submittedName>
</protein>
<keyword evidence="3" id="KW-0378">Hydrolase</keyword>
<organism evidence="7 8">
    <name type="scientific">Flexivirga caeni</name>
    <dbReference type="NCBI Taxonomy" id="2294115"/>
    <lineage>
        <taxon>Bacteria</taxon>
        <taxon>Bacillati</taxon>
        <taxon>Actinomycetota</taxon>
        <taxon>Actinomycetes</taxon>
        <taxon>Micrococcales</taxon>
        <taxon>Dermacoccaceae</taxon>
        <taxon>Flexivirga</taxon>
    </lineage>
</organism>